<evidence type="ECO:0000313" key="1">
    <source>
        <dbReference type="EMBL" id="KAF7823000.1"/>
    </source>
</evidence>
<protein>
    <submittedName>
        <fullName evidence="1">Uncharacterized protein</fullName>
    </submittedName>
</protein>
<evidence type="ECO:0000313" key="2">
    <source>
        <dbReference type="Proteomes" id="UP000634136"/>
    </source>
</evidence>
<gene>
    <name evidence="1" type="ORF">G2W53_021144</name>
</gene>
<name>A0A834TLD7_9FABA</name>
<comment type="caution">
    <text evidence="1">The sequence shown here is derived from an EMBL/GenBank/DDBJ whole genome shotgun (WGS) entry which is preliminary data.</text>
</comment>
<accession>A0A834TLD7</accession>
<organism evidence="1 2">
    <name type="scientific">Senna tora</name>
    <dbReference type="NCBI Taxonomy" id="362788"/>
    <lineage>
        <taxon>Eukaryota</taxon>
        <taxon>Viridiplantae</taxon>
        <taxon>Streptophyta</taxon>
        <taxon>Embryophyta</taxon>
        <taxon>Tracheophyta</taxon>
        <taxon>Spermatophyta</taxon>
        <taxon>Magnoliopsida</taxon>
        <taxon>eudicotyledons</taxon>
        <taxon>Gunneridae</taxon>
        <taxon>Pentapetalae</taxon>
        <taxon>rosids</taxon>
        <taxon>fabids</taxon>
        <taxon>Fabales</taxon>
        <taxon>Fabaceae</taxon>
        <taxon>Caesalpinioideae</taxon>
        <taxon>Cassia clade</taxon>
        <taxon>Senna</taxon>
    </lineage>
</organism>
<keyword evidence="2" id="KW-1185">Reference proteome</keyword>
<dbReference type="AlphaFoldDB" id="A0A834TLD7"/>
<dbReference type="Proteomes" id="UP000634136">
    <property type="component" value="Unassembled WGS sequence"/>
</dbReference>
<reference evidence="1" key="1">
    <citation type="submission" date="2020-09" db="EMBL/GenBank/DDBJ databases">
        <title>Genome-Enabled Discovery of Anthraquinone Biosynthesis in Senna tora.</title>
        <authorList>
            <person name="Kang S.-H."/>
            <person name="Pandey R.P."/>
            <person name="Lee C.-M."/>
            <person name="Sim J.-S."/>
            <person name="Jeong J.-T."/>
            <person name="Choi B.-S."/>
            <person name="Jung M."/>
            <person name="Ginzburg D."/>
            <person name="Zhao K."/>
            <person name="Won S.Y."/>
            <person name="Oh T.-J."/>
            <person name="Yu Y."/>
            <person name="Kim N.-H."/>
            <person name="Lee O.R."/>
            <person name="Lee T.-H."/>
            <person name="Bashyal P."/>
            <person name="Kim T.-S."/>
            <person name="Lee W.-H."/>
            <person name="Kawkins C."/>
            <person name="Kim C.-K."/>
            <person name="Kim J.S."/>
            <person name="Ahn B.O."/>
            <person name="Rhee S.Y."/>
            <person name="Sohng J.K."/>
        </authorList>
    </citation>
    <scope>NUCLEOTIDE SEQUENCE</scope>
    <source>
        <tissue evidence="1">Leaf</tissue>
    </source>
</reference>
<dbReference type="EMBL" id="JAAIUW010000007">
    <property type="protein sequence ID" value="KAF7823000.1"/>
    <property type="molecule type" value="Genomic_DNA"/>
</dbReference>
<sequence length="53" mass="5707">MATRPTAAAAALPTLQPFKKPFAKYQASTQITEENHNKIGSEISSKKTKGFGI</sequence>
<proteinExistence type="predicted"/>